<feature type="domain" description="Nucleoside phosphorylase" evidence="5">
    <location>
        <begin position="8"/>
        <end position="251"/>
    </location>
</feature>
<dbReference type="NCBIfam" id="TIGR01694">
    <property type="entry name" value="MTAP"/>
    <property type="match status" value="1"/>
</dbReference>
<comment type="similarity">
    <text evidence="4">Belongs to the PNP/MTAP phosphorylase family. MTAP subfamily.</text>
</comment>
<dbReference type="InterPro" id="IPR000845">
    <property type="entry name" value="Nucleoside_phosphorylase_d"/>
</dbReference>
<evidence type="ECO:0000256" key="4">
    <source>
        <dbReference type="HAMAP-Rule" id="MF_03155"/>
    </source>
</evidence>
<dbReference type="InterPro" id="IPR018099">
    <property type="entry name" value="Purine_phosphorylase-2_CS"/>
</dbReference>
<dbReference type="FunFam" id="3.40.50.1580:FF:000012">
    <property type="entry name" value="Probable 6-oxopurine nucleoside phosphorylase"/>
    <property type="match status" value="1"/>
</dbReference>
<comment type="function">
    <text evidence="4">Catalyzes the reversible phosphorylation of S-methyl-5'-thioadenosine (MTA) to adenine and 5-methylthioribose-1-phosphate. Involved in the breakdown of MTA, a major by-product of polyamine biosynthesis. Responsible for the first step in the methionine salvage pathway after MTA has been generated from S-adenosylmethionine. Has broad substrate specificity with 6-aminopurine nucleosides as preferred substrates.</text>
</comment>
<dbReference type="Pfam" id="PF01048">
    <property type="entry name" value="PNP_UDP_1"/>
    <property type="match status" value="1"/>
</dbReference>
<dbReference type="GO" id="GO:0005634">
    <property type="term" value="C:nucleus"/>
    <property type="evidence" value="ECO:0007669"/>
    <property type="project" value="UniProtKB-SubCell"/>
</dbReference>
<dbReference type="PANTHER" id="PTHR42679">
    <property type="entry name" value="S-METHYL-5'-THIOADENOSINE PHOSPHORYLASE"/>
    <property type="match status" value="1"/>
</dbReference>
<dbReference type="EC" id="2.4.2.28" evidence="4"/>
<feature type="binding site" evidence="4">
    <location>
        <position position="192"/>
    </location>
    <ligand>
        <name>substrate</name>
    </ligand>
</feature>
<organism evidence="6 7">
    <name type="scientific">Caerostris extrusa</name>
    <name type="common">Bark spider</name>
    <name type="synonym">Caerostris bankana</name>
    <dbReference type="NCBI Taxonomy" id="172846"/>
    <lineage>
        <taxon>Eukaryota</taxon>
        <taxon>Metazoa</taxon>
        <taxon>Ecdysozoa</taxon>
        <taxon>Arthropoda</taxon>
        <taxon>Chelicerata</taxon>
        <taxon>Arachnida</taxon>
        <taxon>Araneae</taxon>
        <taxon>Araneomorphae</taxon>
        <taxon>Entelegynae</taxon>
        <taxon>Araneoidea</taxon>
        <taxon>Araneidae</taxon>
        <taxon>Caerostris</taxon>
    </lineage>
</organism>
<feature type="site" description="Important for substrate specificity" evidence="4">
    <location>
        <position position="229"/>
    </location>
</feature>
<dbReference type="AlphaFoldDB" id="A0AAV4SD42"/>
<keyword evidence="4" id="KW-0963">Cytoplasm</keyword>
<reference evidence="6 7" key="1">
    <citation type="submission" date="2021-06" db="EMBL/GenBank/DDBJ databases">
        <title>Caerostris extrusa draft genome.</title>
        <authorList>
            <person name="Kono N."/>
            <person name="Arakawa K."/>
        </authorList>
    </citation>
    <scope>NUCLEOTIDE SEQUENCE [LARGE SCALE GENOMIC DNA]</scope>
</reference>
<evidence type="ECO:0000259" key="5">
    <source>
        <dbReference type="Pfam" id="PF01048"/>
    </source>
</evidence>
<keyword evidence="1 4" id="KW-0328">Glycosyltransferase</keyword>
<keyword evidence="2 4" id="KW-0808">Transferase</keyword>
<keyword evidence="3 4" id="KW-0660">Purine salvage</keyword>
<dbReference type="CDD" id="cd09010">
    <property type="entry name" value="MTAP_SsMTAPII_like_MTIP"/>
    <property type="match status" value="1"/>
</dbReference>
<feature type="binding site" evidence="4">
    <location>
        <position position="193"/>
    </location>
    <ligand>
        <name>phosphate</name>
        <dbReference type="ChEBI" id="CHEBI:43474"/>
    </ligand>
</feature>
<feature type="site" description="Important for substrate specificity" evidence="4">
    <location>
        <position position="174"/>
    </location>
</feature>
<sequence>MTESRKVKIGIIGGSGLDDPDILADRKELVCSNSYGDPSDCLIEGKIKDVDCILLARHGRKHDIMPSDINYRANIFALKEQGCTHVIVTNACGSLKEEIKPGDIIFPDQFIDRTTKRHSTFYDGKDTSLKGVCHIPMHTPFCHDTTILIETAKELKIAFHESGTIVVIEGPRFSTKAESNLFRSWDCDIIGMTSVPEVVLANELGLCYATIAMATDYDCWRDDGSCVCVADVMATMKGNAAKATHILLKAIPAIAKKDWTDIWNKHEACAKSAVMLPVGPKNTVRAPVCQPLMQPKDLEVSHSDLSLNETESN</sequence>
<dbReference type="InterPro" id="IPR010044">
    <property type="entry name" value="MTAP"/>
</dbReference>
<evidence type="ECO:0000256" key="1">
    <source>
        <dbReference type="ARBA" id="ARBA00022676"/>
    </source>
</evidence>
<gene>
    <name evidence="6" type="primary">mtap</name>
    <name evidence="6" type="ORF">CEXT_728861</name>
</gene>
<feature type="binding site" evidence="4">
    <location>
        <begin position="216"/>
        <end position="218"/>
    </location>
    <ligand>
        <name>substrate</name>
    </ligand>
</feature>
<accession>A0AAV4SD42</accession>
<keyword evidence="4" id="KW-0539">Nucleus</keyword>
<dbReference type="EMBL" id="BPLR01009374">
    <property type="protein sequence ID" value="GIY31402.1"/>
    <property type="molecule type" value="Genomic_DNA"/>
</dbReference>
<dbReference type="GO" id="GO:0006166">
    <property type="term" value="P:purine ribonucleoside salvage"/>
    <property type="evidence" value="ECO:0007669"/>
    <property type="project" value="UniProtKB-KW"/>
</dbReference>
<comment type="subcellular location">
    <subcellularLocation>
        <location evidence="4">Cytoplasm</location>
    </subcellularLocation>
    <subcellularLocation>
        <location evidence="4">Nucleus</location>
    </subcellularLocation>
</comment>
<name>A0AAV4SD42_CAEEX</name>
<comment type="pathway">
    <text evidence="4">Amino-acid biosynthesis; L-methionine biosynthesis via salvage pathway; S-methyl-5-thio-alpha-D-ribose 1-phosphate from S-methyl-5'-thioadenosine (phosphorylase route): step 1/1.</text>
</comment>
<evidence type="ECO:0000313" key="7">
    <source>
        <dbReference type="Proteomes" id="UP001054945"/>
    </source>
</evidence>
<feature type="binding site" evidence="4">
    <location>
        <position position="15"/>
    </location>
    <ligand>
        <name>phosphate</name>
        <dbReference type="ChEBI" id="CHEBI:43474"/>
    </ligand>
</feature>
<feature type="binding site" evidence="4">
    <location>
        <begin position="57"/>
        <end position="58"/>
    </location>
    <ligand>
        <name>phosphate</name>
        <dbReference type="ChEBI" id="CHEBI:43474"/>
    </ligand>
</feature>
<dbReference type="Gene3D" id="3.40.50.1580">
    <property type="entry name" value="Nucleoside phosphorylase domain"/>
    <property type="match status" value="1"/>
</dbReference>
<evidence type="ECO:0000256" key="3">
    <source>
        <dbReference type="ARBA" id="ARBA00022726"/>
    </source>
</evidence>
<dbReference type="GO" id="GO:0005829">
    <property type="term" value="C:cytosol"/>
    <property type="evidence" value="ECO:0007669"/>
    <property type="project" value="TreeGrafter"/>
</dbReference>
<dbReference type="InterPro" id="IPR035994">
    <property type="entry name" value="Nucleoside_phosphorylase_sf"/>
</dbReference>
<protein>
    <recommendedName>
        <fullName evidence="4">S-methyl-5'-thioadenosine phosphorylase</fullName>
        <ecNumber evidence="4">2.4.2.28</ecNumber>
    </recommendedName>
    <alternativeName>
        <fullName evidence="4">5'-methylthioadenosine phosphorylase</fullName>
        <shortName evidence="4">MTA phosphorylase</shortName>
        <shortName evidence="4">MTAP</shortName>
        <shortName evidence="4">MTAPase</shortName>
    </alternativeName>
</protein>
<dbReference type="Proteomes" id="UP001054945">
    <property type="component" value="Unassembled WGS sequence"/>
</dbReference>
<comment type="caution">
    <text evidence="6">The sequence shown here is derived from an EMBL/GenBank/DDBJ whole genome shotgun (WGS) entry which is preliminary data.</text>
</comment>
<comment type="caution">
    <text evidence="4">Lacks conserved residue(s) required for the propagation of feature annotation.</text>
</comment>
<dbReference type="HAMAP" id="MF_01963">
    <property type="entry name" value="MTAP"/>
    <property type="match status" value="1"/>
</dbReference>
<evidence type="ECO:0000256" key="2">
    <source>
        <dbReference type="ARBA" id="ARBA00022679"/>
    </source>
</evidence>
<dbReference type="GO" id="GO:0017061">
    <property type="term" value="F:S-methyl-5-thioadenosine phosphorylase activity"/>
    <property type="evidence" value="ECO:0007669"/>
    <property type="project" value="UniProtKB-UniRule"/>
</dbReference>
<dbReference type="SUPFAM" id="SSF53167">
    <property type="entry name" value="Purine and uridine phosphorylases"/>
    <property type="match status" value="1"/>
</dbReference>
<keyword evidence="7" id="KW-1185">Reference proteome</keyword>
<dbReference type="GO" id="GO:0019509">
    <property type="term" value="P:L-methionine salvage from methylthioadenosine"/>
    <property type="evidence" value="ECO:0007669"/>
    <property type="project" value="UniProtKB-UniRule"/>
</dbReference>
<dbReference type="PANTHER" id="PTHR42679:SF2">
    <property type="entry name" value="S-METHYL-5'-THIOADENOSINE PHOSPHORYLASE"/>
    <property type="match status" value="1"/>
</dbReference>
<comment type="subunit">
    <text evidence="4">Homotrimer.</text>
</comment>
<dbReference type="PROSITE" id="PS01240">
    <property type="entry name" value="PNP_MTAP_2"/>
    <property type="match status" value="1"/>
</dbReference>
<proteinExistence type="inferred from homology"/>
<evidence type="ECO:0000313" key="6">
    <source>
        <dbReference type="EMBL" id="GIY31402.1"/>
    </source>
</evidence>
<comment type="catalytic activity">
    <reaction evidence="4">
        <text>S-methyl-5'-thioadenosine + phosphate = 5-(methylsulfanyl)-alpha-D-ribose 1-phosphate + adenine</text>
        <dbReference type="Rhea" id="RHEA:11852"/>
        <dbReference type="ChEBI" id="CHEBI:16708"/>
        <dbReference type="ChEBI" id="CHEBI:17509"/>
        <dbReference type="ChEBI" id="CHEBI:43474"/>
        <dbReference type="ChEBI" id="CHEBI:58533"/>
        <dbReference type="EC" id="2.4.2.28"/>
    </reaction>
</comment>